<dbReference type="KEGG" id="oni:Osc7112_5979"/>
<protein>
    <submittedName>
        <fullName evidence="1">Uncharacterized protein</fullName>
    </submittedName>
</protein>
<reference evidence="1 2" key="1">
    <citation type="submission" date="2012-05" db="EMBL/GenBank/DDBJ databases">
        <title>Finished chromosome of genome of Oscillatoria sp. PCC 7112.</title>
        <authorList>
            <consortium name="US DOE Joint Genome Institute"/>
            <person name="Gugger M."/>
            <person name="Coursin T."/>
            <person name="Rippka R."/>
            <person name="Tandeau De Marsac N."/>
            <person name="Huntemann M."/>
            <person name="Wei C.-L."/>
            <person name="Han J."/>
            <person name="Detter J.C."/>
            <person name="Han C."/>
            <person name="Tapia R."/>
            <person name="Davenport K."/>
            <person name="Daligault H."/>
            <person name="Erkkila T."/>
            <person name="Gu W."/>
            <person name="Munk A.C.C."/>
            <person name="Teshima H."/>
            <person name="Xu Y."/>
            <person name="Chain P."/>
            <person name="Chen A."/>
            <person name="Krypides N."/>
            <person name="Mavromatis K."/>
            <person name="Markowitz V."/>
            <person name="Szeto E."/>
            <person name="Ivanova N."/>
            <person name="Mikhailova N."/>
            <person name="Ovchinnikova G."/>
            <person name="Pagani I."/>
            <person name="Pati A."/>
            <person name="Goodwin L."/>
            <person name="Peters L."/>
            <person name="Pitluck S."/>
            <person name="Woyke T."/>
            <person name="Kerfeld C."/>
        </authorList>
    </citation>
    <scope>NUCLEOTIDE SEQUENCE [LARGE SCALE GENOMIC DNA]</scope>
    <source>
        <strain evidence="1 2">PCC 7112</strain>
    </source>
</reference>
<dbReference type="RefSeq" id="WP_015179373.1">
    <property type="nucleotide sequence ID" value="NC_019729.1"/>
</dbReference>
<proteinExistence type="predicted"/>
<organism evidence="1 2">
    <name type="scientific">Phormidium nigroviride PCC 7112</name>
    <dbReference type="NCBI Taxonomy" id="179408"/>
    <lineage>
        <taxon>Bacteria</taxon>
        <taxon>Bacillati</taxon>
        <taxon>Cyanobacteriota</taxon>
        <taxon>Cyanophyceae</taxon>
        <taxon>Oscillatoriophycideae</taxon>
        <taxon>Oscillatoriales</taxon>
        <taxon>Oscillatoriaceae</taxon>
        <taxon>Phormidium</taxon>
    </lineage>
</organism>
<dbReference type="STRING" id="179408.Osc7112_5979"/>
<dbReference type="EMBL" id="CP003614">
    <property type="protein sequence ID" value="AFZ10173.1"/>
    <property type="molecule type" value="Genomic_DNA"/>
</dbReference>
<evidence type="ECO:0000313" key="1">
    <source>
        <dbReference type="EMBL" id="AFZ10173.1"/>
    </source>
</evidence>
<accession>K9VQ08</accession>
<dbReference type="Proteomes" id="UP000010478">
    <property type="component" value="Chromosome"/>
</dbReference>
<name>K9VQ08_9CYAN</name>
<keyword evidence="2" id="KW-1185">Reference proteome</keyword>
<gene>
    <name evidence="1" type="ORF">Osc7112_5979</name>
</gene>
<dbReference type="AlphaFoldDB" id="K9VQ08"/>
<dbReference type="HOGENOM" id="CLU_2863509_0_0_3"/>
<sequence length="64" mass="7283">MKQAEGLRNYAFLDDRPFAGRFFLAQLKHSRSPSRRSETALSNSIQRLQGNIFAKNPERLSVCG</sequence>
<evidence type="ECO:0000313" key="2">
    <source>
        <dbReference type="Proteomes" id="UP000010478"/>
    </source>
</evidence>